<keyword evidence="1" id="KW-0833">Ubl conjugation pathway</keyword>
<name>A0A7J0FYW8_9ERIC</name>
<evidence type="ECO:0000313" key="5">
    <source>
        <dbReference type="EMBL" id="GFZ03360.1"/>
    </source>
</evidence>
<evidence type="ECO:0000256" key="1">
    <source>
        <dbReference type="ARBA" id="ARBA00022786"/>
    </source>
</evidence>
<dbReference type="Proteomes" id="UP000585474">
    <property type="component" value="Unassembled WGS sequence"/>
</dbReference>
<comment type="similarity">
    <text evidence="2">Belongs to the NPH3 family.</text>
</comment>
<accession>A0A7J0FYW8</accession>
<feature type="domain" description="NPH3" evidence="4">
    <location>
        <begin position="40"/>
        <end position="320"/>
    </location>
</feature>
<dbReference type="UniPathway" id="UPA00143"/>
<dbReference type="PANTHER" id="PTHR32370">
    <property type="entry name" value="OS12G0117600 PROTEIN"/>
    <property type="match status" value="1"/>
</dbReference>
<feature type="region of interest" description="Disordered" evidence="3">
    <location>
        <begin position="413"/>
        <end position="435"/>
    </location>
</feature>
<dbReference type="InterPro" id="IPR043454">
    <property type="entry name" value="NPH3/RPT2-like"/>
</dbReference>
<evidence type="ECO:0000256" key="2">
    <source>
        <dbReference type="PROSITE-ProRule" id="PRU00982"/>
    </source>
</evidence>
<dbReference type="InterPro" id="IPR027356">
    <property type="entry name" value="NPH3_dom"/>
</dbReference>
<dbReference type="EMBL" id="BJWL01000015">
    <property type="protein sequence ID" value="GFZ03360.1"/>
    <property type="molecule type" value="Genomic_DNA"/>
</dbReference>
<dbReference type="OrthoDB" id="1699162at2759"/>
<dbReference type="AlphaFoldDB" id="A0A7J0FYW8"/>
<keyword evidence="6" id="KW-1185">Reference proteome</keyword>
<evidence type="ECO:0000313" key="6">
    <source>
        <dbReference type="Proteomes" id="UP000585474"/>
    </source>
</evidence>
<proteinExistence type="inferred from homology"/>
<protein>
    <submittedName>
        <fullName evidence="5">Phototropic-responsive NPH3 family protein</fullName>
    </submittedName>
</protein>
<dbReference type="PROSITE" id="PS51649">
    <property type="entry name" value="NPH3"/>
    <property type="match status" value="1"/>
</dbReference>
<dbReference type="Pfam" id="PF03000">
    <property type="entry name" value="NPH3"/>
    <property type="match status" value="1"/>
</dbReference>
<dbReference type="GO" id="GO:0016567">
    <property type="term" value="P:protein ubiquitination"/>
    <property type="evidence" value="ECO:0007669"/>
    <property type="project" value="UniProtKB-UniPathway"/>
</dbReference>
<evidence type="ECO:0000256" key="3">
    <source>
        <dbReference type="SAM" id="MobiDB-lite"/>
    </source>
</evidence>
<sequence>MTEATEKGNLVLKLEAFFDSCILEGWKDSILTLQTTGKLPEWSQNLGITRRCIDSVVEKVLTPPAKVTWSYTYTRPGYAQKRRQFVPKDWWTEDVSDLDMDLFRCIITAIREKQILETVVSMIPADRGSVSIGFLLRLLSIANFLGASPMTKADLIRRSSAQFEEATVNDLLFHSHLSSSGGHFYDIDLVGAVLESFLLKCRRQHSGEQQDQPVRLIRKVGKLIDSYLQVVARDVNMPVSKVVCVAEALPEIAQPDHDDVYKAVNIYLKEHPDLAKGEKKLLCSVLDCQKLSPEVCAHAVRNERLPLRTVVQVLFFEQERGTSKIPPQELLLGRQWLPITRGDPPSKLKVTSREKFREVEDTTIAGIPKRSHHRMAKSDGKLMLGPEQYVSGKEAVQAEEIIDKGRVTLIREEDTFGSKTTQRKTKSDPIHIKGR</sequence>
<feature type="compositionally biased region" description="Basic and acidic residues" evidence="3">
    <location>
        <begin position="425"/>
        <end position="435"/>
    </location>
</feature>
<comment type="caution">
    <text evidence="5">The sequence shown here is derived from an EMBL/GenBank/DDBJ whole genome shotgun (WGS) entry which is preliminary data.</text>
</comment>
<organism evidence="5 6">
    <name type="scientific">Actinidia rufa</name>
    <dbReference type="NCBI Taxonomy" id="165716"/>
    <lineage>
        <taxon>Eukaryota</taxon>
        <taxon>Viridiplantae</taxon>
        <taxon>Streptophyta</taxon>
        <taxon>Embryophyta</taxon>
        <taxon>Tracheophyta</taxon>
        <taxon>Spermatophyta</taxon>
        <taxon>Magnoliopsida</taxon>
        <taxon>eudicotyledons</taxon>
        <taxon>Gunneridae</taxon>
        <taxon>Pentapetalae</taxon>
        <taxon>asterids</taxon>
        <taxon>Ericales</taxon>
        <taxon>Actinidiaceae</taxon>
        <taxon>Actinidia</taxon>
    </lineage>
</organism>
<evidence type="ECO:0000259" key="4">
    <source>
        <dbReference type="PROSITE" id="PS51649"/>
    </source>
</evidence>
<gene>
    <name evidence="5" type="ORF">Acr_15g0019680</name>
</gene>
<reference evidence="5 6" key="1">
    <citation type="submission" date="2019-07" db="EMBL/GenBank/DDBJ databases">
        <title>De Novo Assembly of kiwifruit Actinidia rufa.</title>
        <authorList>
            <person name="Sugita-Konishi S."/>
            <person name="Sato K."/>
            <person name="Mori E."/>
            <person name="Abe Y."/>
            <person name="Kisaki G."/>
            <person name="Hamano K."/>
            <person name="Suezawa K."/>
            <person name="Otani M."/>
            <person name="Fukuda T."/>
            <person name="Manabe T."/>
            <person name="Gomi K."/>
            <person name="Tabuchi M."/>
            <person name="Akimitsu K."/>
            <person name="Kataoka I."/>
        </authorList>
    </citation>
    <scope>NUCLEOTIDE SEQUENCE [LARGE SCALE GENOMIC DNA]</scope>
    <source>
        <strain evidence="6">cv. Fuchu</strain>
    </source>
</reference>